<gene>
    <name evidence="1" type="ORF">ACEUDJ_14200</name>
</gene>
<dbReference type="GeneID" id="97220968"/>
<evidence type="ECO:0000313" key="1">
    <source>
        <dbReference type="EMBL" id="MFM4894010.1"/>
    </source>
</evidence>
<evidence type="ECO:0000313" key="2">
    <source>
        <dbReference type="Proteomes" id="UP001630969"/>
    </source>
</evidence>
<proteinExistence type="predicted"/>
<protein>
    <submittedName>
        <fullName evidence="1">DUF2753 family protein</fullName>
    </submittedName>
</protein>
<dbReference type="RefSeq" id="WP_408790607.1">
    <property type="nucleotide sequence ID" value="NZ_JBGXBU010000005.1"/>
</dbReference>
<organism evidence="1 2">
    <name type="scientific">Aeromonas bivalvium</name>
    <dbReference type="NCBI Taxonomy" id="440079"/>
    <lineage>
        <taxon>Bacteria</taxon>
        <taxon>Pseudomonadati</taxon>
        <taxon>Pseudomonadota</taxon>
        <taxon>Gammaproteobacteria</taxon>
        <taxon>Aeromonadales</taxon>
        <taxon>Aeromonadaceae</taxon>
        <taxon>Aeromonas</taxon>
    </lineage>
</organism>
<dbReference type="InterPro" id="IPR020206">
    <property type="entry name" value="Uncharacterised_VP2110"/>
</dbReference>
<sequence>MAQTSPRQDQTQAHWQRYMIEAERALSQGALGSAVCLYQQALGTISAPREAPSQAAVIDGEGLVPQATVIDLEELATMRVATCHRLADFWRAMEEPSYELRYLKLAAELVTALVPQCPNRECESLISELGCCRAALLGFLKRHPNPEIARLIQVQDKVQGCELIGRFRLN</sequence>
<name>A0ABW9GUT5_9GAMM</name>
<dbReference type="Pfam" id="PF10952">
    <property type="entry name" value="DUF2753"/>
    <property type="match status" value="1"/>
</dbReference>
<dbReference type="EMBL" id="JBGXBU010000005">
    <property type="protein sequence ID" value="MFM4894010.1"/>
    <property type="molecule type" value="Genomic_DNA"/>
</dbReference>
<keyword evidence="2" id="KW-1185">Reference proteome</keyword>
<comment type="caution">
    <text evidence="1">The sequence shown here is derived from an EMBL/GenBank/DDBJ whole genome shotgun (WGS) entry which is preliminary data.</text>
</comment>
<reference evidence="1 2" key="1">
    <citation type="submission" date="2024-09" db="EMBL/GenBank/DDBJ databases">
        <title>Aeromonas strains Genome sequencing and assembly.</title>
        <authorList>
            <person name="Hu X."/>
            <person name="Tang B."/>
        </authorList>
    </citation>
    <scope>NUCLEOTIDE SEQUENCE [LARGE SCALE GENOMIC DNA]</scope>
    <source>
        <strain evidence="1 2">NB23SCDHY001</strain>
    </source>
</reference>
<accession>A0ABW9GUT5</accession>
<dbReference type="Proteomes" id="UP001630969">
    <property type="component" value="Unassembled WGS sequence"/>
</dbReference>